<keyword evidence="1" id="KW-0812">Transmembrane</keyword>
<feature type="domain" description="Phosphatidic acid phosphatase type 2/haloperoxidase" evidence="2">
    <location>
        <begin position="72"/>
        <end position="145"/>
    </location>
</feature>
<keyword evidence="6" id="KW-1185">Reference proteome</keyword>
<reference evidence="6" key="3">
    <citation type="journal article" date="2019" name="Int. J. Syst. Evol. Microbiol.">
        <title>The Global Catalogue of Microorganisms (GCM) 10K type strain sequencing project: providing services to taxonomists for standard genome sequencing and annotation.</title>
        <authorList>
            <consortium name="The Broad Institute Genomics Platform"/>
            <consortium name="The Broad Institute Genome Sequencing Center for Infectious Disease"/>
            <person name="Wu L."/>
            <person name="Ma J."/>
        </authorList>
    </citation>
    <scope>NUCLEOTIDE SEQUENCE [LARGE SCALE GENOMIC DNA]</scope>
    <source>
        <strain evidence="6">CGMCC 1.11013</strain>
    </source>
</reference>
<dbReference type="Gene3D" id="1.20.144.10">
    <property type="entry name" value="Phosphatidic acid phosphatase type 2/haloperoxidase"/>
    <property type="match status" value="1"/>
</dbReference>
<keyword evidence="1" id="KW-0472">Membrane</keyword>
<gene>
    <name evidence="4" type="ORF">BG57_02180</name>
    <name evidence="3" type="ORF">GCM10010985_24560</name>
</gene>
<evidence type="ECO:0000313" key="5">
    <source>
        <dbReference type="Proteomes" id="UP000027439"/>
    </source>
</evidence>
<dbReference type="Pfam" id="PF01569">
    <property type="entry name" value="PAP2"/>
    <property type="match status" value="1"/>
</dbReference>
<evidence type="ECO:0000256" key="1">
    <source>
        <dbReference type="SAM" id="Phobius"/>
    </source>
</evidence>
<feature type="transmembrane region" description="Helical" evidence="1">
    <location>
        <begin position="12"/>
        <end position="31"/>
    </location>
</feature>
<comment type="caution">
    <text evidence="4">The sequence shown here is derived from an EMBL/GenBank/DDBJ whole genome shotgun (WGS) entry which is preliminary data.</text>
</comment>
<dbReference type="OrthoDB" id="9034806at2"/>
<protein>
    <submittedName>
        <fullName evidence="4">Phosphoesterase PA-phosphatase</fullName>
    </submittedName>
</protein>
<feature type="transmembrane region" description="Helical" evidence="1">
    <location>
        <begin position="37"/>
        <end position="58"/>
    </location>
</feature>
<sequence length="196" mass="20570">METKVLWICSNLGDAAFTLPLALVCALWLRTVDWRLALRWAVLLAAGMGLVGLSKILYAGCGLEIPALGFRMISGHTMLAASIYTVAGALIFGSFGGGWYRLGAAGGLGLAAMIGASRIIQDAHTPSEVIAGWLLGAAIAGMLLMRVFEQPRKMPRAAVAGVGLLAVSSIAYGHHAPFQALIEQYSWALCRGLGLS</sequence>
<proteinExistence type="predicted"/>
<dbReference type="Proteomes" id="UP000597138">
    <property type="component" value="Unassembled WGS sequence"/>
</dbReference>
<dbReference type="EMBL" id="JFHE01000001">
    <property type="protein sequence ID" value="KDR37434.1"/>
    <property type="molecule type" value="Genomic_DNA"/>
</dbReference>
<reference evidence="3" key="4">
    <citation type="submission" date="2024-05" db="EMBL/GenBank/DDBJ databases">
        <authorList>
            <person name="Sun Q."/>
            <person name="Zhou Y."/>
        </authorList>
    </citation>
    <scope>NUCLEOTIDE SEQUENCE</scope>
    <source>
        <strain evidence="3">CGMCC 1.11013</strain>
    </source>
</reference>
<dbReference type="InterPro" id="IPR000326">
    <property type="entry name" value="PAP2/HPO"/>
</dbReference>
<dbReference type="SUPFAM" id="SSF48317">
    <property type="entry name" value="Acid phosphatase/Vanadium-dependent haloperoxidase"/>
    <property type="match status" value="1"/>
</dbReference>
<organism evidence="4 5">
    <name type="scientific">Caballeronia grimmiae</name>
    <dbReference type="NCBI Taxonomy" id="1071679"/>
    <lineage>
        <taxon>Bacteria</taxon>
        <taxon>Pseudomonadati</taxon>
        <taxon>Pseudomonadota</taxon>
        <taxon>Betaproteobacteria</taxon>
        <taxon>Burkholderiales</taxon>
        <taxon>Burkholderiaceae</taxon>
        <taxon>Caballeronia</taxon>
    </lineage>
</organism>
<dbReference type="AlphaFoldDB" id="A0A069PC68"/>
<evidence type="ECO:0000259" key="2">
    <source>
        <dbReference type="Pfam" id="PF01569"/>
    </source>
</evidence>
<dbReference type="InterPro" id="IPR036938">
    <property type="entry name" value="PAP2/HPO_sf"/>
</dbReference>
<name>A0A069PC68_9BURK</name>
<feature type="transmembrane region" description="Helical" evidence="1">
    <location>
        <begin position="98"/>
        <end position="117"/>
    </location>
</feature>
<dbReference type="STRING" id="1071679.BG57_02180"/>
<evidence type="ECO:0000313" key="6">
    <source>
        <dbReference type="Proteomes" id="UP000597138"/>
    </source>
</evidence>
<evidence type="ECO:0000313" key="4">
    <source>
        <dbReference type="EMBL" id="KDR37434.1"/>
    </source>
</evidence>
<dbReference type="eggNOG" id="COG0671">
    <property type="taxonomic scope" value="Bacteria"/>
</dbReference>
<feature type="transmembrane region" description="Helical" evidence="1">
    <location>
        <begin position="70"/>
        <end position="92"/>
    </location>
</feature>
<reference evidence="4 5" key="2">
    <citation type="submission" date="2014-03" db="EMBL/GenBank/DDBJ databases">
        <title>Draft Genome Sequences of Four Burkholderia Strains.</title>
        <authorList>
            <person name="Liu X.Y."/>
            <person name="Li C.X."/>
            <person name="Xu J.H."/>
        </authorList>
    </citation>
    <scope>NUCLEOTIDE SEQUENCE [LARGE SCALE GENOMIC DNA]</scope>
    <source>
        <strain evidence="4 5">R27</strain>
    </source>
</reference>
<dbReference type="RefSeq" id="WP_035959764.1">
    <property type="nucleotide sequence ID" value="NZ_BMEG01000003.1"/>
</dbReference>
<feature type="transmembrane region" description="Helical" evidence="1">
    <location>
        <begin position="129"/>
        <end position="148"/>
    </location>
</feature>
<keyword evidence="1" id="KW-1133">Transmembrane helix</keyword>
<evidence type="ECO:0000313" key="3">
    <source>
        <dbReference type="EMBL" id="GGD69186.1"/>
    </source>
</evidence>
<dbReference type="EMBL" id="BMEG01000003">
    <property type="protein sequence ID" value="GGD69186.1"/>
    <property type="molecule type" value="Genomic_DNA"/>
</dbReference>
<dbReference type="Proteomes" id="UP000027439">
    <property type="component" value="Unassembled WGS sequence"/>
</dbReference>
<reference evidence="3" key="1">
    <citation type="journal article" date="2014" name="Int. J. Syst. Evol. Microbiol.">
        <title>Complete genome of a new Firmicutes species belonging to the dominant human colonic microbiota ('Ruminococcus bicirculans') reveals two chromosomes and a selective capacity to utilize plant glucans.</title>
        <authorList>
            <consortium name="NISC Comparative Sequencing Program"/>
            <person name="Wegmann U."/>
            <person name="Louis P."/>
            <person name="Goesmann A."/>
            <person name="Henrissat B."/>
            <person name="Duncan S.H."/>
            <person name="Flint H.J."/>
        </authorList>
    </citation>
    <scope>NUCLEOTIDE SEQUENCE</scope>
    <source>
        <strain evidence="3">CGMCC 1.11013</strain>
    </source>
</reference>
<accession>A0A069PC68</accession>